<dbReference type="EMBL" id="BAAAQF010000002">
    <property type="protein sequence ID" value="GAA1661879.1"/>
    <property type="molecule type" value="Genomic_DNA"/>
</dbReference>
<dbReference type="Proteomes" id="UP001499851">
    <property type="component" value="Unassembled WGS sequence"/>
</dbReference>
<proteinExistence type="predicted"/>
<evidence type="ECO:0000313" key="2">
    <source>
        <dbReference type="EMBL" id="GAA1661879.1"/>
    </source>
</evidence>
<evidence type="ECO:0000256" key="1">
    <source>
        <dbReference type="SAM" id="MobiDB-lite"/>
    </source>
</evidence>
<protein>
    <submittedName>
        <fullName evidence="2">Uncharacterized protein</fullName>
    </submittedName>
</protein>
<organism evidence="2 3">
    <name type="scientific">Glycomyces endophyticus</name>
    <dbReference type="NCBI Taxonomy" id="480996"/>
    <lineage>
        <taxon>Bacteria</taxon>
        <taxon>Bacillati</taxon>
        <taxon>Actinomycetota</taxon>
        <taxon>Actinomycetes</taxon>
        <taxon>Glycomycetales</taxon>
        <taxon>Glycomycetaceae</taxon>
        <taxon>Glycomyces</taxon>
    </lineage>
</organism>
<evidence type="ECO:0000313" key="3">
    <source>
        <dbReference type="Proteomes" id="UP001499851"/>
    </source>
</evidence>
<accession>A0ABN2FZ51</accession>
<keyword evidence="3" id="KW-1185">Reference proteome</keyword>
<feature type="compositionally biased region" description="Basic and acidic residues" evidence="1">
    <location>
        <begin position="51"/>
        <end position="68"/>
    </location>
</feature>
<sequence length="84" mass="9134">MSRILSAAGTGGSFWSPSRGATSLSETRSGWCIADSVRRWTADPPMLSRAPECRDAPHRAVKGRTEQRHGRKNARRPQGGWAGS</sequence>
<gene>
    <name evidence="2" type="ORF">GCM10009830_03860</name>
</gene>
<feature type="region of interest" description="Disordered" evidence="1">
    <location>
        <begin position="1"/>
        <end position="27"/>
    </location>
</feature>
<comment type="caution">
    <text evidence="2">The sequence shown here is derived from an EMBL/GenBank/DDBJ whole genome shotgun (WGS) entry which is preliminary data.</text>
</comment>
<name>A0ABN2FZ51_9ACTN</name>
<reference evidence="2 3" key="1">
    <citation type="journal article" date="2019" name="Int. J. Syst. Evol. Microbiol.">
        <title>The Global Catalogue of Microorganisms (GCM) 10K type strain sequencing project: providing services to taxonomists for standard genome sequencing and annotation.</title>
        <authorList>
            <consortium name="The Broad Institute Genomics Platform"/>
            <consortium name="The Broad Institute Genome Sequencing Center for Infectious Disease"/>
            <person name="Wu L."/>
            <person name="Ma J."/>
        </authorList>
    </citation>
    <scope>NUCLEOTIDE SEQUENCE [LARGE SCALE GENOMIC DNA]</scope>
    <source>
        <strain evidence="2 3">JCM 16001</strain>
    </source>
</reference>
<feature type="compositionally biased region" description="Polar residues" evidence="1">
    <location>
        <begin position="13"/>
        <end position="27"/>
    </location>
</feature>
<feature type="region of interest" description="Disordered" evidence="1">
    <location>
        <begin position="44"/>
        <end position="84"/>
    </location>
</feature>